<keyword evidence="1" id="KW-0472">Membrane</keyword>
<reference evidence="2" key="2">
    <citation type="submission" date="2020-09" db="EMBL/GenBank/DDBJ databases">
        <authorList>
            <person name="Sun Q."/>
            <person name="Ohkuma M."/>
        </authorList>
    </citation>
    <scope>NUCLEOTIDE SEQUENCE</scope>
    <source>
        <strain evidence="2">JCM 17251</strain>
    </source>
</reference>
<organism evidence="2 3">
    <name type="scientific">Oceanobacillus indicireducens</name>
    <dbReference type="NCBI Taxonomy" id="1004261"/>
    <lineage>
        <taxon>Bacteria</taxon>
        <taxon>Bacillati</taxon>
        <taxon>Bacillota</taxon>
        <taxon>Bacilli</taxon>
        <taxon>Bacillales</taxon>
        <taxon>Bacillaceae</taxon>
        <taxon>Oceanobacillus</taxon>
    </lineage>
</organism>
<evidence type="ECO:0000313" key="3">
    <source>
        <dbReference type="Proteomes" id="UP000624041"/>
    </source>
</evidence>
<protein>
    <submittedName>
        <fullName evidence="2">Uncharacterized protein</fullName>
    </submittedName>
</protein>
<feature type="transmembrane region" description="Helical" evidence="1">
    <location>
        <begin position="21"/>
        <end position="43"/>
    </location>
</feature>
<proteinExistence type="predicted"/>
<name>A0A917XW92_9BACI</name>
<dbReference type="EMBL" id="BMOS01000006">
    <property type="protein sequence ID" value="GGN54270.1"/>
    <property type="molecule type" value="Genomic_DNA"/>
</dbReference>
<keyword evidence="1" id="KW-1133">Transmembrane helix</keyword>
<comment type="caution">
    <text evidence="2">The sequence shown here is derived from an EMBL/GenBank/DDBJ whole genome shotgun (WGS) entry which is preliminary data.</text>
</comment>
<sequence>MLVAGVLTGIMIVSILRNGEINWTVVGATFILSLYLFLSLLFIRRELKNK</sequence>
<accession>A0A917XW92</accession>
<evidence type="ECO:0000313" key="2">
    <source>
        <dbReference type="EMBL" id="GGN54270.1"/>
    </source>
</evidence>
<gene>
    <name evidence="2" type="ORF">GCM10007971_11760</name>
</gene>
<keyword evidence="1" id="KW-0812">Transmembrane</keyword>
<evidence type="ECO:0000256" key="1">
    <source>
        <dbReference type="SAM" id="Phobius"/>
    </source>
</evidence>
<dbReference type="Proteomes" id="UP000624041">
    <property type="component" value="Unassembled WGS sequence"/>
</dbReference>
<dbReference type="AlphaFoldDB" id="A0A917XW92"/>
<reference evidence="2" key="1">
    <citation type="journal article" date="2014" name="Int. J. Syst. Evol. Microbiol.">
        <title>Complete genome sequence of Corynebacterium casei LMG S-19264T (=DSM 44701T), isolated from a smear-ripened cheese.</title>
        <authorList>
            <consortium name="US DOE Joint Genome Institute (JGI-PGF)"/>
            <person name="Walter F."/>
            <person name="Albersmeier A."/>
            <person name="Kalinowski J."/>
            <person name="Ruckert C."/>
        </authorList>
    </citation>
    <scope>NUCLEOTIDE SEQUENCE</scope>
    <source>
        <strain evidence="2">JCM 17251</strain>
    </source>
</reference>
<keyword evidence="3" id="KW-1185">Reference proteome</keyword>